<dbReference type="SUPFAM" id="SSF52949">
    <property type="entry name" value="Macro domain-like"/>
    <property type="match status" value="1"/>
</dbReference>
<feature type="domain" description="Microbial-type PARG catalytic" evidence="1">
    <location>
        <begin position="56"/>
        <end position="150"/>
    </location>
</feature>
<dbReference type="NCBIfam" id="TIGR02452">
    <property type="entry name" value="TIGR02452 family protein"/>
    <property type="match status" value="1"/>
</dbReference>
<dbReference type="Gene3D" id="3.40.220.10">
    <property type="entry name" value="Leucine Aminopeptidase, subunit E, domain 1"/>
    <property type="match status" value="1"/>
</dbReference>
<protein>
    <recommendedName>
        <fullName evidence="1">Microbial-type PARG catalytic domain-containing protein</fullName>
    </recommendedName>
</protein>
<keyword evidence="3" id="KW-1185">Reference proteome</keyword>
<evidence type="ECO:0000313" key="2">
    <source>
        <dbReference type="EMBL" id="KAF5334864.1"/>
    </source>
</evidence>
<dbReference type="InterPro" id="IPR012664">
    <property type="entry name" value="CHP02452"/>
</dbReference>
<accession>A0A8H5C4C4</accession>
<comment type="caution">
    <text evidence="2">The sequence shown here is derived from an EMBL/GenBank/DDBJ whole genome shotgun (WGS) entry which is preliminary data.</text>
</comment>
<dbReference type="Proteomes" id="UP000559256">
    <property type="component" value="Unassembled WGS sequence"/>
</dbReference>
<dbReference type="PANTHER" id="PTHR35596:SF1">
    <property type="entry name" value="MICROBIAL-TYPE PARG CATALYTIC DOMAIN-CONTAINING PROTEIN"/>
    <property type="match status" value="1"/>
</dbReference>
<reference evidence="2 3" key="1">
    <citation type="journal article" date="2020" name="ISME J.">
        <title>Uncovering the hidden diversity of litter-decomposition mechanisms in mushroom-forming fungi.</title>
        <authorList>
            <person name="Floudas D."/>
            <person name="Bentzer J."/>
            <person name="Ahren D."/>
            <person name="Johansson T."/>
            <person name="Persson P."/>
            <person name="Tunlid A."/>
        </authorList>
    </citation>
    <scope>NUCLEOTIDE SEQUENCE [LARGE SCALE GENOMIC DNA]</scope>
    <source>
        <strain evidence="2 3">CBS 291.85</strain>
    </source>
</reference>
<dbReference type="Pfam" id="PF10021">
    <property type="entry name" value="PARG_cat_microb"/>
    <property type="match status" value="1"/>
</dbReference>
<dbReference type="PANTHER" id="PTHR35596">
    <property type="entry name" value="DUF2263 DOMAIN-CONTAINING PROTEIN"/>
    <property type="match status" value="1"/>
</dbReference>
<proteinExistence type="predicted"/>
<organism evidence="2 3">
    <name type="scientific">Tetrapyrgos nigripes</name>
    <dbReference type="NCBI Taxonomy" id="182062"/>
    <lineage>
        <taxon>Eukaryota</taxon>
        <taxon>Fungi</taxon>
        <taxon>Dikarya</taxon>
        <taxon>Basidiomycota</taxon>
        <taxon>Agaricomycotina</taxon>
        <taxon>Agaricomycetes</taxon>
        <taxon>Agaricomycetidae</taxon>
        <taxon>Agaricales</taxon>
        <taxon>Marasmiineae</taxon>
        <taxon>Marasmiaceae</taxon>
        <taxon>Tetrapyrgos</taxon>
    </lineage>
</organism>
<dbReference type="EMBL" id="JAACJM010000250">
    <property type="protein sequence ID" value="KAF5334864.1"/>
    <property type="molecule type" value="Genomic_DNA"/>
</dbReference>
<sequence length="279" mass="30474">MAPSFGERAKIAKDTIKRSPEITREHAAQGATLDSTFIAEQLPPLDSAKCPSPEHIPVPVEVIDSDAFTAARSIMKDDNDAVGKTAVLNLASDIEPGGGWVITLSKTQEEALCYSSTLWPTLKPEYYPWPNVGPKSAAGVFSPGIVIFKDDLDHDCVNLPNEERRVVSVLTVAAPRGPLLTEDGKNFKKPSVLEDLREKIRLVYRMAAHNEGQYLVLGAMGCGAYRCPPHLVAEEMKSILLDPEFKGWFKQVVFAVYASPGTGATNFQVFKEVFDGVKV</sequence>
<dbReference type="InterPro" id="IPR043472">
    <property type="entry name" value="Macro_dom-like"/>
</dbReference>
<gene>
    <name evidence="2" type="ORF">D9758_014277</name>
</gene>
<dbReference type="AlphaFoldDB" id="A0A8H5C4C4"/>
<evidence type="ECO:0000313" key="3">
    <source>
        <dbReference type="Proteomes" id="UP000559256"/>
    </source>
</evidence>
<dbReference type="InterPro" id="IPR019261">
    <property type="entry name" value="PARG_cat_microbial"/>
</dbReference>
<evidence type="ECO:0000259" key="1">
    <source>
        <dbReference type="Pfam" id="PF10021"/>
    </source>
</evidence>
<name>A0A8H5C4C4_9AGAR</name>
<dbReference type="OrthoDB" id="9985428at2759"/>